<proteinExistence type="predicted"/>
<reference evidence="1" key="1">
    <citation type="submission" date="2020-08" db="EMBL/GenBank/DDBJ databases">
        <title>Plant Genome Project.</title>
        <authorList>
            <person name="Zhang R.-G."/>
        </authorList>
    </citation>
    <scope>NUCLEOTIDE SEQUENCE</scope>
    <source>
        <strain evidence="1">WSP0</strain>
        <tissue evidence="1">Leaf</tissue>
    </source>
</reference>
<keyword evidence="2" id="KW-1185">Reference proteome</keyword>
<organism evidence="1 2">
    <name type="scientific">Rhododendron griersonianum</name>
    <dbReference type="NCBI Taxonomy" id="479676"/>
    <lineage>
        <taxon>Eukaryota</taxon>
        <taxon>Viridiplantae</taxon>
        <taxon>Streptophyta</taxon>
        <taxon>Embryophyta</taxon>
        <taxon>Tracheophyta</taxon>
        <taxon>Spermatophyta</taxon>
        <taxon>Magnoliopsida</taxon>
        <taxon>eudicotyledons</taxon>
        <taxon>Gunneridae</taxon>
        <taxon>Pentapetalae</taxon>
        <taxon>asterids</taxon>
        <taxon>Ericales</taxon>
        <taxon>Ericaceae</taxon>
        <taxon>Ericoideae</taxon>
        <taxon>Rhodoreae</taxon>
        <taxon>Rhododendron</taxon>
    </lineage>
</organism>
<dbReference type="EMBL" id="JACTNZ010000011">
    <property type="protein sequence ID" value="KAG5525623.1"/>
    <property type="molecule type" value="Genomic_DNA"/>
</dbReference>
<gene>
    <name evidence="1" type="ORF">RHGRI_032063</name>
</gene>
<protein>
    <recommendedName>
        <fullName evidence="3">Ribosomal protein S4</fullName>
    </recommendedName>
</protein>
<sequence>MPTMARGVGPVLTRSEMGYSFNYQHLNGTDAERRQPRGETGNYPFNHQYPTTDMEKRQLFLRSYQFSRKKKSVGERIRGSFFRVKRVIWVRLRYARKIRRMVWSRIKLALLCCARKRRFLRLHSQNNHNKNDSGSWSSSCFW</sequence>
<dbReference type="AlphaFoldDB" id="A0AAV6IAE0"/>
<evidence type="ECO:0000313" key="1">
    <source>
        <dbReference type="EMBL" id="KAG5525623.1"/>
    </source>
</evidence>
<comment type="caution">
    <text evidence="1">The sequence shown here is derived from an EMBL/GenBank/DDBJ whole genome shotgun (WGS) entry which is preliminary data.</text>
</comment>
<dbReference type="Proteomes" id="UP000823749">
    <property type="component" value="Chromosome 11"/>
</dbReference>
<evidence type="ECO:0000313" key="2">
    <source>
        <dbReference type="Proteomes" id="UP000823749"/>
    </source>
</evidence>
<evidence type="ECO:0008006" key="3">
    <source>
        <dbReference type="Google" id="ProtNLM"/>
    </source>
</evidence>
<accession>A0AAV6IAE0</accession>
<name>A0AAV6IAE0_9ERIC</name>